<sequence length="424" mass="46615">MPRATYATRASMRVAKTRSCSTGGTASTSASQLRTTAAAALKANPQLHSSSSAGAEVQSSSSTTEPTSPDPTSSRPPFNNLDSPPTNCPYCPFTITSNSIEFEGFNIMLHPCPCGQEHAHAAKVLAHHLSSCPGKAGPDNTFSLTTAPPSAQTIEEDALPAPRRRRRRAPGENSPALSHPTAVDLQPTIDGPDCANYASQQRTSPRVCITCTQPFTTRVHVFKNGRMHTPFVLYRCGCGERFSREYPNMRVRIDIKQEEHQALETDIELAKERVRKEFESVGAVAVRKRVRSKGGKWVLAKGVESEGEEEGQGSKEKPTYLSRAEMSDKWKEYAYGRGMRRKSSKLICEVCGVESADADKAATHRWEHQVEESEMERSNTTCECGSVFRTKEGLEAHGSLCRLVKKDKSIIFHSDSVLHYEPVL</sequence>
<dbReference type="Proteomes" id="UP000277580">
    <property type="component" value="Unassembled WGS sequence"/>
</dbReference>
<feature type="compositionally biased region" description="Low complexity" evidence="1">
    <location>
        <begin position="49"/>
        <end position="77"/>
    </location>
</feature>
<protein>
    <recommendedName>
        <fullName evidence="4">C2H2-type domain-containing protein</fullName>
    </recommendedName>
</protein>
<evidence type="ECO:0000313" key="3">
    <source>
        <dbReference type="Proteomes" id="UP000277580"/>
    </source>
</evidence>
<evidence type="ECO:0000256" key="1">
    <source>
        <dbReference type="SAM" id="MobiDB-lite"/>
    </source>
</evidence>
<evidence type="ECO:0000313" key="2">
    <source>
        <dbReference type="EMBL" id="RPB10680.1"/>
    </source>
</evidence>
<name>A0A3N4KJI4_9PEZI</name>
<proteinExistence type="predicted"/>
<reference evidence="2 3" key="1">
    <citation type="journal article" date="2018" name="Nat. Ecol. Evol.">
        <title>Pezizomycetes genomes reveal the molecular basis of ectomycorrhizal truffle lifestyle.</title>
        <authorList>
            <person name="Murat C."/>
            <person name="Payen T."/>
            <person name="Noel B."/>
            <person name="Kuo A."/>
            <person name="Morin E."/>
            <person name="Chen J."/>
            <person name="Kohler A."/>
            <person name="Krizsan K."/>
            <person name="Balestrini R."/>
            <person name="Da Silva C."/>
            <person name="Montanini B."/>
            <person name="Hainaut M."/>
            <person name="Levati E."/>
            <person name="Barry K.W."/>
            <person name="Belfiori B."/>
            <person name="Cichocki N."/>
            <person name="Clum A."/>
            <person name="Dockter R.B."/>
            <person name="Fauchery L."/>
            <person name="Guy J."/>
            <person name="Iotti M."/>
            <person name="Le Tacon F."/>
            <person name="Lindquist E.A."/>
            <person name="Lipzen A."/>
            <person name="Malagnac F."/>
            <person name="Mello A."/>
            <person name="Molinier V."/>
            <person name="Miyauchi S."/>
            <person name="Poulain J."/>
            <person name="Riccioni C."/>
            <person name="Rubini A."/>
            <person name="Sitrit Y."/>
            <person name="Splivallo R."/>
            <person name="Traeger S."/>
            <person name="Wang M."/>
            <person name="Zifcakova L."/>
            <person name="Wipf D."/>
            <person name="Zambonelli A."/>
            <person name="Paolocci F."/>
            <person name="Nowrousian M."/>
            <person name="Ottonello S."/>
            <person name="Baldrian P."/>
            <person name="Spatafora J.W."/>
            <person name="Henrissat B."/>
            <person name="Nagy L.G."/>
            <person name="Aury J.M."/>
            <person name="Wincker P."/>
            <person name="Grigoriev I.V."/>
            <person name="Bonfante P."/>
            <person name="Martin F.M."/>
        </authorList>
    </citation>
    <scope>NUCLEOTIDE SEQUENCE [LARGE SCALE GENOMIC DNA]</scope>
    <source>
        <strain evidence="2 3">CCBAS932</strain>
    </source>
</reference>
<evidence type="ECO:0008006" key="4">
    <source>
        <dbReference type="Google" id="ProtNLM"/>
    </source>
</evidence>
<dbReference type="InParanoid" id="A0A3N4KJI4"/>
<dbReference type="AlphaFoldDB" id="A0A3N4KJI4"/>
<feature type="region of interest" description="Disordered" evidence="1">
    <location>
        <begin position="1"/>
        <end position="83"/>
    </location>
</feature>
<organism evidence="2 3">
    <name type="scientific">Morchella conica CCBAS932</name>
    <dbReference type="NCBI Taxonomy" id="1392247"/>
    <lineage>
        <taxon>Eukaryota</taxon>
        <taxon>Fungi</taxon>
        <taxon>Dikarya</taxon>
        <taxon>Ascomycota</taxon>
        <taxon>Pezizomycotina</taxon>
        <taxon>Pezizomycetes</taxon>
        <taxon>Pezizales</taxon>
        <taxon>Morchellaceae</taxon>
        <taxon>Morchella</taxon>
    </lineage>
</organism>
<dbReference type="EMBL" id="ML119141">
    <property type="protein sequence ID" value="RPB10680.1"/>
    <property type="molecule type" value="Genomic_DNA"/>
</dbReference>
<feature type="compositionally biased region" description="Low complexity" evidence="1">
    <location>
        <begin position="21"/>
        <end position="31"/>
    </location>
</feature>
<keyword evidence="3" id="KW-1185">Reference proteome</keyword>
<gene>
    <name evidence="2" type="ORF">P167DRAFT_591855</name>
</gene>
<accession>A0A3N4KJI4</accession>
<dbReference type="OrthoDB" id="5412577at2759"/>
<feature type="compositionally biased region" description="Polar residues" evidence="1">
    <location>
        <begin position="144"/>
        <end position="153"/>
    </location>
</feature>
<feature type="region of interest" description="Disordered" evidence="1">
    <location>
        <begin position="144"/>
        <end position="185"/>
    </location>
</feature>